<evidence type="ECO:0000256" key="4">
    <source>
        <dbReference type="ARBA" id="ARBA00022825"/>
    </source>
</evidence>
<proteinExistence type="inferred from homology"/>
<dbReference type="OrthoDB" id="9764363at2"/>
<comment type="similarity">
    <text evidence="1">Belongs to the peptidase S49 family.</text>
</comment>
<dbReference type="InterPro" id="IPR002142">
    <property type="entry name" value="Peptidase_S49"/>
</dbReference>
<feature type="transmembrane region" description="Helical" evidence="5">
    <location>
        <begin position="20"/>
        <end position="36"/>
    </location>
</feature>
<dbReference type="SUPFAM" id="SSF52096">
    <property type="entry name" value="ClpP/crotonase"/>
    <property type="match status" value="1"/>
</dbReference>
<dbReference type="InterPro" id="IPR001907">
    <property type="entry name" value="ClpP"/>
</dbReference>
<keyword evidence="8" id="KW-1185">Reference proteome</keyword>
<evidence type="ECO:0000256" key="5">
    <source>
        <dbReference type="SAM" id="Phobius"/>
    </source>
</evidence>
<evidence type="ECO:0000313" key="7">
    <source>
        <dbReference type="EMBL" id="RDU66394.1"/>
    </source>
</evidence>
<keyword evidence="5" id="KW-0812">Transmembrane</keyword>
<dbReference type="EMBL" id="NXLQ01000005">
    <property type="protein sequence ID" value="RDU66394.1"/>
    <property type="molecule type" value="Genomic_DNA"/>
</dbReference>
<dbReference type="InterPro" id="IPR029045">
    <property type="entry name" value="ClpP/crotonase-like_dom_sf"/>
</dbReference>
<evidence type="ECO:0000313" key="8">
    <source>
        <dbReference type="Proteomes" id="UP000256379"/>
    </source>
</evidence>
<dbReference type="Pfam" id="PF01343">
    <property type="entry name" value="Peptidase_S49"/>
    <property type="match status" value="1"/>
</dbReference>
<comment type="caution">
    <text evidence="7">The sequence shown here is derived from an EMBL/GenBank/DDBJ whole genome shotgun (WGS) entry which is preliminary data.</text>
</comment>
<dbReference type="Gene3D" id="3.90.226.10">
    <property type="entry name" value="2-enoyl-CoA Hydratase, Chain A, domain 1"/>
    <property type="match status" value="2"/>
</dbReference>
<dbReference type="AlphaFoldDB" id="A0A3D8IP58"/>
<evidence type="ECO:0000256" key="1">
    <source>
        <dbReference type="ARBA" id="ARBA00008683"/>
    </source>
</evidence>
<dbReference type="InterPro" id="IPR004635">
    <property type="entry name" value="Pept_S49_SppA"/>
</dbReference>
<dbReference type="Proteomes" id="UP000256379">
    <property type="component" value="Unassembled WGS sequence"/>
</dbReference>
<dbReference type="CDD" id="cd07023">
    <property type="entry name" value="S49_Sppa_N_C"/>
    <property type="match status" value="1"/>
</dbReference>
<sequence length="295" mass="33212">MYFLKTIWNFIKDSLGFINTYFKSIILLLILFFIFIPSDDVQENRKPNLAKLYLNFPIYESETFAQQIESIKKNKNIKGVLLIINSPGGGVGASIEIADMIQKLSQEMPVIAYVQSLMASGSYYAGMYANKIYANRGALIGSIGVIFSGLNLEEVMQKIGVKTQGATAGEYKEVGTMMRTWSMKEREFIENLTNEQYIMFYTDVIKARAKQLKTKNPKDFAEGKVFSAKQALELGLIDEVGTMDNAINALVTMSGVSEIVWLKKSKIDTYMDKVMNGAFNKIIMSSMPNMYAILR</sequence>
<dbReference type="InterPro" id="IPR047272">
    <property type="entry name" value="S49_SppA_C"/>
</dbReference>
<dbReference type="GO" id="GO:0004176">
    <property type="term" value="F:ATP-dependent peptidase activity"/>
    <property type="evidence" value="ECO:0007669"/>
    <property type="project" value="InterPro"/>
</dbReference>
<name>A0A3D8IP58_9HELI</name>
<evidence type="ECO:0000259" key="6">
    <source>
        <dbReference type="Pfam" id="PF01343"/>
    </source>
</evidence>
<keyword evidence="3" id="KW-0378">Hydrolase</keyword>
<accession>A0A3D8IP58</accession>
<dbReference type="PANTHER" id="PTHR42987">
    <property type="entry name" value="PEPTIDASE S49"/>
    <property type="match status" value="1"/>
</dbReference>
<evidence type="ECO:0000256" key="2">
    <source>
        <dbReference type="ARBA" id="ARBA00022670"/>
    </source>
</evidence>
<organism evidence="7 8">
    <name type="scientific">Helicobacter didelphidarum</name>
    <dbReference type="NCBI Taxonomy" id="2040648"/>
    <lineage>
        <taxon>Bacteria</taxon>
        <taxon>Pseudomonadati</taxon>
        <taxon>Campylobacterota</taxon>
        <taxon>Epsilonproteobacteria</taxon>
        <taxon>Campylobacterales</taxon>
        <taxon>Helicobacteraceae</taxon>
        <taxon>Helicobacter</taxon>
    </lineage>
</organism>
<protein>
    <submittedName>
        <fullName evidence="7">Signal peptide peptidase SppA</fullName>
    </submittedName>
</protein>
<keyword evidence="4" id="KW-0720">Serine protease</keyword>
<dbReference type="GO" id="GO:0006508">
    <property type="term" value="P:proteolysis"/>
    <property type="evidence" value="ECO:0007669"/>
    <property type="project" value="UniProtKB-KW"/>
</dbReference>
<keyword evidence="5" id="KW-0472">Membrane</keyword>
<gene>
    <name evidence="7" type="primary">sppA</name>
    <name evidence="7" type="ORF">CQA53_04050</name>
</gene>
<evidence type="ECO:0000256" key="3">
    <source>
        <dbReference type="ARBA" id="ARBA00022801"/>
    </source>
</evidence>
<reference evidence="7 8" key="1">
    <citation type="submission" date="2018-04" db="EMBL/GenBank/DDBJ databases">
        <title>Novel Campyloabacter and Helicobacter Species and Strains.</title>
        <authorList>
            <person name="Mannion A.J."/>
            <person name="Shen Z."/>
            <person name="Fox J.G."/>
        </authorList>
    </citation>
    <scope>NUCLEOTIDE SEQUENCE [LARGE SCALE GENOMIC DNA]</scope>
    <source>
        <strain evidence="7 8">MIT 17-337</strain>
    </source>
</reference>
<feature type="domain" description="Peptidase S49" evidence="6">
    <location>
        <begin position="103"/>
        <end position="254"/>
    </location>
</feature>
<dbReference type="PANTHER" id="PTHR42987:SF7">
    <property type="entry name" value="SIGNAL PEPTIDE PEPTIDASE SPPA-RELATED"/>
    <property type="match status" value="1"/>
</dbReference>
<dbReference type="GO" id="GO:0004252">
    <property type="term" value="F:serine-type endopeptidase activity"/>
    <property type="evidence" value="ECO:0007669"/>
    <property type="project" value="InterPro"/>
</dbReference>
<keyword evidence="2" id="KW-0645">Protease</keyword>
<dbReference type="NCBIfam" id="TIGR00706">
    <property type="entry name" value="SppA_dom"/>
    <property type="match status" value="1"/>
</dbReference>
<dbReference type="PRINTS" id="PR00127">
    <property type="entry name" value="CLPPROTEASEP"/>
</dbReference>
<keyword evidence="5" id="KW-1133">Transmembrane helix</keyword>